<evidence type="ECO:0000313" key="1">
    <source>
        <dbReference type="EMBL" id="GAG84823.1"/>
    </source>
</evidence>
<protein>
    <submittedName>
        <fullName evidence="1">Uncharacterized protein</fullName>
    </submittedName>
</protein>
<accession>X1BL77</accession>
<dbReference type="EMBL" id="BART01010078">
    <property type="protein sequence ID" value="GAG84823.1"/>
    <property type="molecule type" value="Genomic_DNA"/>
</dbReference>
<comment type="caution">
    <text evidence="1">The sequence shown here is derived from an EMBL/GenBank/DDBJ whole genome shotgun (WGS) entry which is preliminary data.</text>
</comment>
<reference evidence="1" key="1">
    <citation type="journal article" date="2014" name="Front. Microbiol.">
        <title>High frequency of phylogenetically diverse reductive dehalogenase-homologous genes in deep subseafloor sedimentary metagenomes.</title>
        <authorList>
            <person name="Kawai M."/>
            <person name="Futagami T."/>
            <person name="Toyoda A."/>
            <person name="Takaki Y."/>
            <person name="Nishi S."/>
            <person name="Hori S."/>
            <person name="Arai W."/>
            <person name="Tsubouchi T."/>
            <person name="Morono Y."/>
            <person name="Uchiyama I."/>
            <person name="Ito T."/>
            <person name="Fujiyama A."/>
            <person name="Inagaki F."/>
            <person name="Takami H."/>
        </authorList>
    </citation>
    <scope>NUCLEOTIDE SEQUENCE</scope>
    <source>
        <strain evidence="1">Expedition CK06-06</strain>
    </source>
</reference>
<dbReference type="AlphaFoldDB" id="X1BL77"/>
<organism evidence="1">
    <name type="scientific">marine sediment metagenome</name>
    <dbReference type="NCBI Taxonomy" id="412755"/>
    <lineage>
        <taxon>unclassified sequences</taxon>
        <taxon>metagenomes</taxon>
        <taxon>ecological metagenomes</taxon>
    </lineage>
</organism>
<proteinExistence type="predicted"/>
<gene>
    <name evidence="1" type="ORF">S01H4_22093</name>
</gene>
<name>X1BL77_9ZZZZ</name>
<sequence length="140" mass="16362">MYARKMKDFSQIRDKYGGDKGMVAEIYLEDVELPIYVWIDEDGIHFKVRKGDLKPEGYVITTADTILNIFDGRLKVIQKKTNAVKLIPYNFKRAYQMGDVKTKGNVTTNVAMIIMDVFDRYIEDFRDKFGDLRKEMTDDL</sequence>